<evidence type="ECO:0000313" key="3">
    <source>
        <dbReference type="Proteomes" id="UP000316775"/>
    </source>
</evidence>
<protein>
    <submittedName>
        <fullName evidence="2">Uncharacterized protein</fullName>
    </submittedName>
</protein>
<name>A0A4Y4AW06_9FLAO</name>
<feature type="chain" id="PRO_5022660426" evidence="1">
    <location>
        <begin position="22"/>
        <end position="295"/>
    </location>
</feature>
<gene>
    <name evidence="2" type="ORF">FFL01_19600</name>
</gene>
<dbReference type="STRING" id="983.SAMN05443543_10869"/>
<accession>A0A4Y4AW06</accession>
<dbReference type="AlphaFoldDB" id="A0A4Y4AW06"/>
<proteinExistence type="predicted"/>
<dbReference type="PROSITE" id="PS51257">
    <property type="entry name" value="PROKAR_LIPOPROTEIN"/>
    <property type="match status" value="1"/>
</dbReference>
<dbReference type="OrthoDB" id="1327228at2"/>
<keyword evidence="3" id="KW-1185">Reference proteome</keyword>
<reference evidence="2 3" key="1">
    <citation type="submission" date="2019-06" db="EMBL/GenBank/DDBJ databases">
        <title>Whole genome shotgun sequence of Flavobacterium flevense NBRC 14960.</title>
        <authorList>
            <person name="Hosoyama A."/>
            <person name="Uohara A."/>
            <person name="Ohji S."/>
            <person name="Ichikawa N."/>
        </authorList>
    </citation>
    <scope>NUCLEOTIDE SEQUENCE [LARGE SCALE GENOMIC DNA]</scope>
    <source>
        <strain evidence="2 3">NBRC 14960</strain>
    </source>
</reference>
<feature type="signal peptide" evidence="1">
    <location>
        <begin position="1"/>
        <end position="21"/>
    </location>
</feature>
<evidence type="ECO:0000313" key="2">
    <source>
        <dbReference type="EMBL" id="GEC72421.1"/>
    </source>
</evidence>
<dbReference type="EMBL" id="BJNP01000019">
    <property type="protein sequence ID" value="GEC72421.1"/>
    <property type="molecule type" value="Genomic_DNA"/>
</dbReference>
<keyword evidence="1" id="KW-0732">Signal</keyword>
<sequence length="295" mass="32164">MKNIKSLIIPLLLIVSIIVSCEDDGGKSKKTFISGATPNITKLSTSDQSINLVALKNGDDIDLGFTVDRYYGNITSVDVVGFYFTEDGVEKHVFQSNVTEFPYTMHLDQNDLFSAFSIDNGDDVTITDRLIITAEMTLKDGRVIKMYSDEGIKNYGADISNQSQYAAAQTYIISCPLDDASLFNGDYEVVVDDWADYGAGDIIPLEYDSNLGTLKFKILNTNNPYISNTDSYFLVTINPTDSSVSVASNEALNYTGFDIINVTGSGAVGSCTGDVVITLTFGPYGSYNLELKKVN</sequence>
<dbReference type="RefSeq" id="WP_073245919.1">
    <property type="nucleotide sequence ID" value="NZ_BJNP01000019.1"/>
</dbReference>
<comment type="caution">
    <text evidence="2">The sequence shown here is derived from an EMBL/GenBank/DDBJ whole genome shotgun (WGS) entry which is preliminary data.</text>
</comment>
<dbReference type="Proteomes" id="UP000316775">
    <property type="component" value="Unassembled WGS sequence"/>
</dbReference>
<evidence type="ECO:0000256" key="1">
    <source>
        <dbReference type="SAM" id="SignalP"/>
    </source>
</evidence>
<organism evidence="2 3">
    <name type="scientific">Flavobacterium flevense</name>
    <dbReference type="NCBI Taxonomy" id="983"/>
    <lineage>
        <taxon>Bacteria</taxon>
        <taxon>Pseudomonadati</taxon>
        <taxon>Bacteroidota</taxon>
        <taxon>Flavobacteriia</taxon>
        <taxon>Flavobacteriales</taxon>
        <taxon>Flavobacteriaceae</taxon>
        <taxon>Flavobacterium</taxon>
    </lineage>
</organism>